<sequence>MTMRILLVEDDRMIAEGVRKALRGEGFAVDWVEDGEAALSAAANQPYDLVLLDLGLPKRDGLDVLRTLRARGHALPVLIVTARDAVADRVKGLDAGADDYLVKPFDLDELGARMRALIRRQAGRSDSTIRHGNLTLDPASHQVTLDGAPVALSAREFALLEALLARPGAVLSKSQLEEKMYGWGEEIGSNTVEVYIHALRKKLGADLIRNVRGLGYMIAKEA</sequence>
<name>K0DST9_9BURK</name>
<gene>
    <name evidence="12" type="ORF">BUPH_03442</name>
</gene>
<evidence type="ECO:0000256" key="2">
    <source>
        <dbReference type="ARBA" id="ARBA00022490"/>
    </source>
</evidence>
<keyword evidence="4" id="KW-0902">Two-component regulatory system</keyword>
<feature type="modified residue" description="4-aspartylphosphate" evidence="8">
    <location>
        <position position="53"/>
    </location>
</feature>
<feature type="domain" description="Response regulatory" evidence="10">
    <location>
        <begin position="4"/>
        <end position="118"/>
    </location>
</feature>
<dbReference type="InterPro" id="IPR039420">
    <property type="entry name" value="WalR-like"/>
</dbReference>
<comment type="subcellular location">
    <subcellularLocation>
        <location evidence="1">Cytoplasm</location>
    </subcellularLocation>
</comment>
<dbReference type="STRING" id="1229205.BUPH_03442"/>
<dbReference type="EMBL" id="CP003863">
    <property type="protein sequence ID" value="AFT87013.1"/>
    <property type="molecule type" value="Genomic_DNA"/>
</dbReference>
<evidence type="ECO:0000256" key="6">
    <source>
        <dbReference type="ARBA" id="ARBA00023125"/>
    </source>
</evidence>
<feature type="DNA-binding region" description="OmpR/PhoB-type" evidence="9">
    <location>
        <begin position="126"/>
        <end position="220"/>
    </location>
</feature>
<protein>
    <submittedName>
        <fullName evidence="12">Two-component system, OmpR family, response regulator</fullName>
    </submittedName>
</protein>
<keyword evidence="7" id="KW-0804">Transcription</keyword>
<evidence type="ECO:0000256" key="3">
    <source>
        <dbReference type="ARBA" id="ARBA00022553"/>
    </source>
</evidence>
<dbReference type="KEGG" id="bpx:BUPH_03442"/>
<dbReference type="GO" id="GO:0000976">
    <property type="term" value="F:transcription cis-regulatory region binding"/>
    <property type="evidence" value="ECO:0007669"/>
    <property type="project" value="TreeGrafter"/>
</dbReference>
<evidence type="ECO:0000259" key="10">
    <source>
        <dbReference type="PROSITE" id="PS50110"/>
    </source>
</evidence>
<dbReference type="PROSITE" id="PS50110">
    <property type="entry name" value="RESPONSE_REGULATORY"/>
    <property type="match status" value="1"/>
</dbReference>
<evidence type="ECO:0000259" key="11">
    <source>
        <dbReference type="PROSITE" id="PS51755"/>
    </source>
</evidence>
<evidence type="ECO:0000313" key="12">
    <source>
        <dbReference type="EMBL" id="AFT87013.1"/>
    </source>
</evidence>
<evidence type="ECO:0000256" key="5">
    <source>
        <dbReference type="ARBA" id="ARBA00023015"/>
    </source>
</evidence>
<dbReference type="HOGENOM" id="CLU_000445_30_1_4"/>
<evidence type="ECO:0000313" key="13">
    <source>
        <dbReference type="Proteomes" id="UP000010105"/>
    </source>
</evidence>
<dbReference type="InterPro" id="IPR036388">
    <property type="entry name" value="WH-like_DNA-bd_sf"/>
</dbReference>
<evidence type="ECO:0000256" key="7">
    <source>
        <dbReference type="ARBA" id="ARBA00023163"/>
    </source>
</evidence>
<feature type="domain" description="OmpR/PhoB-type" evidence="11">
    <location>
        <begin position="126"/>
        <end position="220"/>
    </location>
</feature>
<dbReference type="SMART" id="SM00862">
    <property type="entry name" value="Trans_reg_C"/>
    <property type="match status" value="1"/>
</dbReference>
<dbReference type="Gene3D" id="3.40.50.2300">
    <property type="match status" value="1"/>
</dbReference>
<keyword evidence="2" id="KW-0963">Cytoplasm</keyword>
<dbReference type="InterPro" id="IPR001867">
    <property type="entry name" value="OmpR/PhoB-type_DNA-bd"/>
</dbReference>
<dbReference type="CDD" id="cd17624">
    <property type="entry name" value="REC_OmpR_PmrA-like"/>
    <property type="match status" value="1"/>
</dbReference>
<organism evidence="12 13">
    <name type="scientific">Paraburkholderia phenoliruptrix BR3459a</name>
    <dbReference type="NCBI Taxonomy" id="1229205"/>
    <lineage>
        <taxon>Bacteria</taxon>
        <taxon>Pseudomonadati</taxon>
        <taxon>Pseudomonadota</taxon>
        <taxon>Betaproteobacteria</taxon>
        <taxon>Burkholderiales</taxon>
        <taxon>Burkholderiaceae</taxon>
        <taxon>Paraburkholderia</taxon>
    </lineage>
</organism>
<keyword evidence="3 8" id="KW-0597">Phosphoprotein</keyword>
<dbReference type="SUPFAM" id="SSF52172">
    <property type="entry name" value="CheY-like"/>
    <property type="match status" value="1"/>
</dbReference>
<dbReference type="PROSITE" id="PS51755">
    <property type="entry name" value="OMPR_PHOB"/>
    <property type="match status" value="1"/>
</dbReference>
<dbReference type="CDD" id="cd00383">
    <property type="entry name" value="trans_reg_C"/>
    <property type="match status" value="1"/>
</dbReference>
<keyword evidence="5" id="KW-0805">Transcription regulation</keyword>
<dbReference type="AlphaFoldDB" id="K0DST9"/>
<proteinExistence type="predicted"/>
<dbReference type="GO" id="GO:0032993">
    <property type="term" value="C:protein-DNA complex"/>
    <property type="evidence" value="ECO:0007669"/>
    <property type="project" value="TreeGrafter"/>
</dbReference>
<evidence type="ECO:0000256" key="9">
    <source>
        <dbReference type="PROSITE-ProRule" id="PRU01091"/>
    </source>
</evidence>
<dbReference type="Pfam" id="PF00072">
    <property type="entry name" value="Response_reg"/>
    <property type="match status" value="1"/>
</dbReference>
<keyword evidence="6 9" id="KW-0238">DNA-binding</keyword>
<dbReference type="FunFam" id="3.40.50.2300:FF:000002">
    <property type="entry name" value="DNA-binding response regulator PhoP"/>
    <property type="match status" value="1"/>
</dbReference>
<dbReference type="GO" id="GO:0005829">
    <property type="term" value="C:cytosol"/>
    <property type="evidence" value="ECO:0007669"/>
    <property type="project" value="TreeGrafter"/>
</dbReference>
<dbReference type="InterPro" id="IPR001789">
    <property type="entry name" value="Sig_transdc_resp-reg_receiver"/>
</dbReference>
<dbReference type="Gene3D" id="1.10.10.10">
    <property type="entry name" value="Winged helix-like DNA-binding domain superfamily/Winged helix DNA-binding domain"/>
    <property type="match status" value="1"/>
</dbReference>
<dbReference type="PATRIC" id="fig|1229205.11.peg.3310"/>
<evidence type="ECO:0000256" key="4">
    <source>
        <dbReference type="ARBA" id="ARBA00023012"/>
    </source>
</evidence>
<dbReference type="PANTHER" id="PTHR48111">
    <property type="entry name" value="REGULATOR OF RPOS"/>
    <property type="match status" value="1"/>
</dbReference>
<reference evidence="12 13" key="1">
    <citation type="journal article" date="2012" name="J. Bacteriol.">
        <title>Complete Genome Sequence of Burkholderia phenoliruptrix BR3459a (CLA1), a Heat-Tolerant, Nitrogen-Fixing Symbiont of Mimosa flocculosa.</title>
        <authorList>
            <person name="de Oliveira Cunha C."/>
            <person name="Goda Zuleta L.F."/>
            <person name="Paula de Almeida L.G."/>
            <person name="Prioli Ciapina L."/>
            <person name="Lustrino Borges W."/>
            <person name="Pitard R.M."/>
            <person name="Baldani J.I."/>
            <person name="Straliotto R."/>
            <person name="de Faria S.M."/>
            <person name="Hungria M."/>
            <person name="Sousa Cavada B."/>
            <person name="Mercante F.M."/>
            <person name="Ribeiro de Vasconcelos A.T."/>
        </authorList>
    </citation>
    <scope>NUCLEOTIDE SEQUENCE [LARGE SCALE GENOMIC DNA]</scope>
    <source>
        <strain evidence="12 13">BR3459a</strain>
    </source>
</reference>
<evidence type="ECO:0000256" key="1">
    <source>
        <dbReference type="ARBA" id="ARBA00004496"/>
    </source>
</evidence>
<dbReference type="GO" id="GO:0006355">
    <property type="term" value="P:regulation of DNA-templated transcription"/>
    <property type="evidence" value="ECO:0007669"/>
    <property type="project" value="InterPro"/>
</dbReference>
<dbReference type="InterPro" id="IPR011006">
    <property type="entry name" value="CheY-like_superfamily"/>
</dbReference>
<dbReference type="eggNOG" id="COG0745">
    <property type="taxonomic scope" value="Bacteria"/>
</dbReference>
<dbReference type="Proteomes" id="UP000010105">
    <property type="component" value="Chromosome 1"/>
</dbReference>
<dbReference type="SMART" id="SM00448">
    <property type="entry name" value="REC"/>
    <property type="match status" value="1"/>
</dbReference>
<dbReference type="PANTHER" id="PTHR48111:SF35">
    <property type="entry name" value="TRANSCRIPTIONAL REGULATORY PROTEIN QSEB"/>
    <property type="match status" value="1"/>
</dbReference>
<dbReference type="Gene3D" id="6.10.250.690">
    <property type="match status" value="1"/>
</dbReference>
<accession>K0DST9</accession>
<dbReference type="GO" id="GO:0000156">
    <property type="term" value="F:phosphorelay response regulator activity"/>
    <property type="evidence" value="ECO:0007669"/>
    <property type="project" value="TreeGrafter"/>
</dbReference>
<evidence type="ECO:0000256" key="8">
    <source>
        <dbReference type="PROSITE-ProRule" id="PRU00169"/>
    </source>
</evidence>
<dbReference type="Pfam" id="PF00486">
    <property type="entry name" value="Trans_reg_C"/>
    <property type="match status" value="1"/>
</dbReference>